<dbReference type="Proteomes" id="UP000243459">
    <property type="component" value="Chromosome 2"/>
</dbReference>
<dbReference type="GO" id="GO:0008270">
    <property type="term" value="F:zinc ion binding"/>
    <property type="evidence" value="ECO:0007669"/>
    <property type="project" value="UniProtKB-KW"/>
</dbReference>
<dbReference type="PANTHER" id="PTHR15710">
    <property type="entry name" value="E3 UBIQUITIN-PROTEIN LIGASE PRAJA"/>
    <property type="match status" value="1"/>
</dbReference>
<keyword evidence="3" id="KW-0808">Transferase</keyword>
<dbReference type="SUPFAM" id="SSF57850">
    <property type="entry name" value="RING/U-box"/>
    <property type="match status" value="1"/>
</dbReference>
<name>A0A5P1FM34_ASPOF</name>
<dbReference type="EMBL" id="CM007382">
    <property type="protein sequence ID" value="ONK78467.1"/>
    <property type="molecule type" value="Genomic_DNA"/>
</dbReference>
<dbReference type="FunFam" id="3.30.40.10:FF:000022">
    <property type="entry name" value="E3 ubiquitin-protein ligase RING1-like"/>
    <property type="match status" value="1"/>
</dbReference>
<evidence type="ECO:0000256" key="3">
    <source>
        <dbReference type="ARBA" id="ARBA00022679"/>
    </source>
</evidence>
<keyword evidence="6" id="KW-0833">Ubl conjugation pathway</keyword>
<keyword evidence="4" id="KW-0479">Metal-binding</keyword>
<dbReference type="SMART" id="SM00184">
    <property type="entry name" value="RING"/>
    <property type="match status" value="1"/>
</dbReference>
<evidence type="ECO:0000256" key="1">
    <source>
        <dbReference type="ARBA" id="ARBA00000900"/>
    </source>
</evidence>
<dbReference type="OMA" id="ITITHEH"/>
<dbReference type="GO" id="GO:0061630">
    <property type="term" value="F:ubiquitin protein ligase activity"/>
    <property type="evidence" value="ECO:0007669"/>
    <property type="project" value="UniProtKB-EC"/>
</dbReference>
<evidence type="ECO:0000256" key="5">
    <source>
        <dbReference type="ARBA" id="ARBA00022771"/>
    </source>
</evidence>
<dbReference type="Gene3D" id="3.30.40.10">
    <property type="entry name" value="Zinc/RING finger domain, C3HC4 (zinc finger)"/>
    <property type="match status" value="1"/>
</dbReference>
<keyword evidence="5 8" id="KW-0863">Zinc-finger</keyword>
<evidence type="ECO:0000256" key="8">
    <source>
        <dbReference type="PROSITE-ProRule" id="PRU00175"/>
    </source>
</evidence>
<accession>A0A5P1FM34</accession>
<dbReference type="PROSITE" id="PS50089">
    <property type="entry name" value="ZF_RING_2"/>
    <property type="match status" value="1"/>
</dbReference>
<evidence type="ECO:0000256" key="9">
    <source>
        <dbReference type="SAM" id="MobiDB-lite"/>
    </source>
</evidence>
<evidence type="ECO:0000256" key="4">
    <source>
        <dbReference type="ARBA" id="ARBA00022723"/>
    </source>
</evidence>
<proteinExistence type="predicted"/>
<dbReference type="AlphaFoldDB" id="A0A5P1FM34"/>
<dbReference type="EC" id="2.3.2.27" evidence="2"/>
<dbReference type="GO" id="GO:0005737">
    <property type="term" value="C:cytoplasm"/>
    <property type="evidence" value="ECO:0007669"/>
    <property type="project" value="TreeGrafter"/>
</dbReference>
<feature type="region of interest" description="Disordered" evidence="9">
    <location>
        <begin position="225"/>
        <end position="316"/>
    </location>
</feature>
<dbReference type="OrthoDB" id="8062037at2759"/>
<keyword evidence="7" id="KW-0862">Zinc</keyword>
<reference evidence="12" key="1">
    <citation type="journal article" date="2017" name="Nat. Commun.">
        <title>The asparagus genome sheds light on the origin and evolution of a young Y chromosome.</title>
        <authorList>
            <person name="Harkess A."/>
            <person name="Zhou J."/>
            <person name="Xu C."/>
            <person name="Bowers J.E."/>
            <person name="Van der Hulst R."/>
            <person name="Ayyampalayam S."/>
            <person name="Mercati F."/>
            <person name="Riccardi P."/>
            <person name="McKain M.R."/>
            <person name="Kakrana A."/>
            <person name="Tang H."/>
            <person name="Ray J."/>
            <person name="Groenendijk J."/>
            <person name="Arikit S."/>
            <person name="Mathioni S.M."/>
            <person name="Nakano M."/>
            <person name="Shan H."/>
            <person name="Telgmann-Rauber A."/>
            <person name="Kanno A."/>
            <person name="Yue Z."/>
            <person name="Chen H."/>
            <person name="Li W."/>
            <person name="Chen Y."/>
            <person name="Xu X."/>
            <person name="Zhang Y."/>
            <person name="Luo S."/>
            <person name="Chen H."/>
            <person name="Gao J."/>
            <person name="Mao Z."/>
            <person name="Pires J.C."/>
            <person name="Luo M."/>
            <person name="Kudrna D."/>
            <person name="Wing R.A."/>
            <person name="Meyers B.C."/>
            <person name="Yi K."/>
            <person name="Kong H."/>
            <person name="Lavrijsen P."/>
            <person name="Sunseri F."/>
            <person name="Falavigna A."/>
            <person name="Ye Y."/>
            <person name="Leebens-Mack J.H."/>
            <person name="Chen G."/>
        </authorList>
    </citation>
    <scope>NUCLEOTIDE SEQUENCE [LARGE SCALE GENOMIC DNA]</scope>
    <source>
        <strain evidence="12">cv. DH0086</strain>
    </source>
</reference>
<feature type="compositionally biased region" description="Basic and acidic residues" evidence="9">
    <location>
        <begin position="255"/>
        <end position="266"/>
    </location>
</feature>
<dbReference type="PANTHER" id="PTHR15710:SF34">
    <property type="entry name" value="E3 UBIQUITIN-PROTEIN LIGASE RHC1A-RELATED"/>
    <property type="match status" value="1"/>
</dbReference>
<dbReference type="GO" id="GO:0016567">
    <property type="term" value="P:protein ubiquitination"/>
    <property type="evidence" value="ECO:0007669"/>
    <property type="project" value="TreeGrafter"/>
</dbReference>
<organism evidence="11 12">
    <name type="scientific">Asparagus officinalis</name>
    <name type="common">Garden asparagus</name>
    <dbReference type="NCBI Taxonomy" id="4686"/>
    <lineage>
        <taxon>Eukaryota</taxon>
        <taxon>Viridiplantae</taxon>
        <taxon>Streptophyta</taxon>
        <taxon>Embryophyta</taxon>
        <taxon>Tracheophyta</taxon>
        <taxon>Spermatophyta</taxon>
        <taxon>Magnoliopsida</taxon>
        <taxon>Liliopsida</taxon>
        <taxon>Asparagales</taxon>
        <taxon>Asparagaceae</taxon>
        <taxon>Asparagoideae</taxon>
        <taxon>Asparagus</taxon>
    </lineage>
</organism>
<feature type="compositionally biased region" description="Polar residues" evidence="9">
    <location>
        <begin position="279"/>
        <end position="289"/>
    </location>
</feature>
<dbReference type="InterPro" id="IPR013083">
    <property type="entry name" value="Znf_RING/FYVE/PHD"/>
</dbReference>
<comment type="catalytic activity">
    <reaction evidence="1">
        <text>S-ubiquitinyl-[E2 ubiquitin-conjugating enzyme]-L-cysteine + [acceptor protein]-L-lysine = [E2 ubiquitin-conjugating enzyme]-L-cysteine + N(6)-ubiquitinyl-[acceptor protein]-L-lysine.</text>
        <dbReference type="EC" id="2.3.2.27"/>
    </reaction>
</comment>
<dbReference type="InterPro" id="IPR001841">
    <property type="entry name" value="Znf_RING"/>
</dbReference>
<feature type="compositionally biased region" description="Gly residues" evidence="9">
    <location>
        <begin position="242"/>
        <end position="252"/>
    </location>
</feature>
<sequence length="316" mass="34607">MSSRGNTHWCYRCRQAVTPIGRDFLCPYCDEGFLQELNEIGGIMGPLGFLGPNPDEDQDHPLRVMELLSAFMRQRMAGRNREVDIHRRPNSISDQGLGFGTGPFLLFSGQIPAHIDIGNSRRVNAGDYLVGSGLEDFIEMLMRNNDRRGPPPAARSSIDAIPTIKITRRHLQGDSHCPVCKERFELGSEAREMPCNHLYHSDCIVPWLVQHNSCPVCRVELPSGYNGGVRSGDRSSRQSSSGGDGSNSGSGDGRSVSRENGGESSRRRNPFSYLWPFGASNSGNTTTRQSGAGGGSAGVSEDSINEMSYSGWPFDY</sequence>
<evidence type="ECO:0000313" key="12">
    <source>
        <dbReference type="Proteomes" id="UP000243459"/>
    </source>
</evidence>
<protein>
    <recommendedName>
        <fullName evidence="2">RING-type E3 ubiquitin transferase</fullName>
        <ecNumber evidence="2">2.3.2.27</ecNumber>
    </recommendedName>
</protein>
<dbReference type="Pfam" id="PF14369">
    <property type="entry name" value="Zn_ribbon_19"/>
    <property type="match status" value="1"/>
</dbReference>
<evidence type="ECO:0000256" key="2">
    <source>
        <dbReference type="ARBA" id="ARBA00012483"/>
    </source>
</evidence>
<dbReference type="Gramene" id="ONK78467">
    <property type="protein sequence ID" value="ONK78467"/>
    <property type="gene ID" value="A4U43_C02F19080"/>
</dbReference>
<evidence type="ECO:0000256" key="7">
    <source>
        <dbReference type="ARBA" id="ARBA00022833"/>
    </source>
</evidence>
<evidence type="ECO:0000256" key="6">
    <source>
        <dbReference type="ARBA" id="ARBA00022786"/>
    </source>
</evidence>
<dbReference type="InterPro" id="IPR039525">
    <property type="entry name" value="RNF126-like_zinc-ribbon"/>
</dbReference>
<keyword evidence="12" id="KW-1185">Reference proteome</keyword>
<dbReference type="CDD" id="cd16667">
    <property type="entry name" value="RING-H2_RNF126-like"/>
    <property type="match status" value="1"/>
</dbReference>
<gene>
    <name evidence="11" type="ORF">A4U43_C02F19080</name>
</gene>
<evidence type="ECO:0000313" key="11">
    <source>
        <dbReference type="EMBL" id="ONK78467.1"/>
    </source>
</evidence>
<dbReference type="Pfam" id="PF13639">
    <property type="entry name" value="zf-RING_2"/>
    <property type="match status" value="1"/>
</dbReference>
<evidence type="ECO:0000259" key="10">
    <source>
        <dbReference type="PROSITE" id="PS50089"/>
    </source>
</evidence>
<feature type="domain" description="RING-type" evidence="10">
    <location>
        <begin position="177"/>
        <end position="218"/>
    </location>
</feature>